<dbReference type="SUPFAM" id="SSF51445">
    <property type="entry name" value="(Trans)glycosidases"/>
    <property type="match status" value="1"/>
</dbReference>
<name>A0A8A7K623_9FIRM</name>
<dbReference type="Gene3D" id="3.20.20.80">
    <property type="entry name" value="Glycosidases"/>
    <property type="match status" value="1"/>
</dbReference>
<evidence type="ECO:0000313" key="6">
    <source>
        <dbReference type="Proteomes" id="UP000665020"/>
    </source>
</evidence>
<keyword evidence="6" id="KW-1185">Reference proteome</keyword>
<dbReference type="InterPro" id="IPR045857">
    <property type="entry name" value="O16G_dom_2"/>
</dbReference>
<evidence type="ECO:0000259" key="4">
    <source>
        <dbReference type="SMART" id="SM00642"/>
    </source>
</evidence>
<dbReference type="KEGG" id="ifn:GM661_01725"/>
<dbReference type="Proteomes" id="UP000665020">
    <property type="component" value="Chromosome"/>
</dbReference>
<dbReference type="SMART" id="SM00642">
    <property type="entry name" value="Aamy"/>
    <property type="match status" value="1"/>
</dbReference>
<protein>
    <submittedName>
        <fullName evidence="5">Alpha,alpha-phosphotrehalase</fullName>
        <ecNumber evidence="5">3.2.1.93</ecNumber>
    </submittedName>
</protein>
<dbReference type="Gene3D" id="3.90.400.10">
    <property type="entry name" value="Oligo-1,6-glucosidase, Domain 2"/>
    <property type="match status" value="1"/>
</dbReference>
<dbReference type="GO" id="GO:0004556">
    <property type="term" value="F:alpha-amylase activity"/>
    <property type="evidence" value="ECO:0007669"/>
    <property type="project" value="TreeGrafter"/>
</dbReference>
<dbReference type="AlphaFoldDB" id="A0A8A7K623"/>
<dbReference type="PANTHER" id="PTHR10357:SF184">
    <property type="entry name" value="OLIGO-1,6-GLUCOSIDASE 1"/>
    <property type="match status" value="1"/>
</dbReference>
<gene>
    <name evidence="5" type="ORF">GM661_01725</name>
</gene>
<keyword evidence="2 5" id="KW-0378">Hydrolase</keyword>
<dbReference type="GO" id="GO:0009313">
    <property type="term" value="P:oligosaccharide catabolic process"/>
    <property type="evidence" value="ECO:0007669"/>
    <property type="project" value="TreeGrafter"/>
</dbReference>
<evidence type="ECO:0000256" key="1">
    <source>
        <dbReference type="ARBA" id="ARBA00008061"/>
    </source>
</evidence>
<dbReference type="RefSeq" id="WP_230868479.1">
    <property type="nucleotide sequence ID" value="NZ_CP046640.1"/>
</dbReference>
<dbReference type="InterPro" id="IPR006047">
    <property type="entry name" value="GH13_cat_dom"/>
</dbReference>
<evidence type="ECO:0000313" key="5">
    <source>
        <dbReference type="EMBL" id="QTL96781.1"/>
    </source>
</evidence>
<dbReference type="Pfam" id="PF00128">
    <property type="entry name" value="Alpha-amylase"/>
    <property type="match status" value="1"/>
</dbReference>
<dbReference type="EC" id="3.2.1.93" evidence="5"/>
<dbReference type="NCBIfam" id="NF008183">
    <property type="entry name" value="PRK10933.1"/>
    <property type="match status" value="1"/>
</dbReference>
<dbReference type="FunFam" id="2.60.40.1180:FF:000007">
    <property type="entry name" value="Sucrose isomerase"/>
    <property type="match status" value="1"/>
</dbReference>
<evidence type="ECO:0000256" key="2">
    <source>
        <dbReference type="ARBA" id="ARBA00022801"/>
    </source>
</evidence>
<dbReference type="FunFam" id="3.20.20.80:FF:000064">
    <property type="entry name" value="Oligo-1,6-glucosidase"/>
    <property type="match status" value="2"/>
</dbReference>
<feature type="domain" description="Glycosyl hydrolase family 13 catalytic" evidence="4">
    <location>
        <begin position="13"/>
        <end position="406"/>
    </location>
</feature>
<dbReference type="FunFam" id="3.90.400.10:FF:000002">
    <property type="entry name" value="Sucrose isomerase"/>
    <property type="match status" value="1"/>
</dbReference>
<dbReference type="GO" id="GO:0008788">
    <property type="term" value="F:alpha,alpha-phosphotrehalase activity"/>
    <property type="evidence" value="ECO:0007669"/>
    <property type="project" value="UniProtKB-EC"/>
</dbReference>
<proteinExistence type="inferred from homology"/>
<reference evidence="5" key="1">
    <citation type="submission" date="2019-12" db="EMBL/GenBank/DDBJ databases">
        <authorList>
            <person name="zhang j."/>
            <person name="sun C.M."/>
        </authorList>
    </citation>
    <scope>NUCLEOTIDE SEQUENCE</scope>
    <source>
        <strain evidence="5">NS-1</strain>
    </source>
</reference>
<sequence length="545" mass="64320">MNRKWWKEAVVYQIYPRSFNDSNGDGIGDLQGIIEKLDYLKWLGVDVIWLNPIYQSPNDDNGYDISDYYNIMNELGTMADFDELLEETHKRELNLVMDLVINHTSDEHDWFVESRSSRNNPKRDFYIWQKGKDGKEPNNWLSRFSGSAWEYDEKTGEYYLHLFSRKQPDLNWKNPEVKEEVFKMIDWWLKKGIDGFRMDVINFIGKADGLPDSKKTDSPEQYANQPLVHEVLQAMNREVLSNYDIMTVGETPFVTPEIGRLYVQEERQELDMIFHFEHVYLANFTGENFIKYKEIQKKWYDVIRKNGWNSQYLANHDQPRPVSKFGNDQKYRCESAKLLATMLMTLPGTPYIYQGEEIGMTNVKFSSIENYNDIWTVNKYKEEIAKGRDPEVVLNELQPLSRDNSRTPMQWNSNQNAGFTSGTPWLKVNPNYKKINVEKALLAQDSVLNYYKKMISFRKEHATLVYGSYQPLMEDDQQIYAYIRKSNNESLLVILNNSILEKEFDWNQLELKERDLLIANLPTANKDKGEKTILRPYEARIYSIF</sequence>
<dbReference type="SUPFAM" id="SSF51011">
    <property type="entry name" value="Glycosyl hydrolase domain"/>
    <property type="match status" value="1"/>
</dbReference>
<dbReference type="InterPro" id="IPR013780">
    <property type="entry name" value="Glyco_hydro_b"/>
</dbReference>
<organism evidence="5 6">
    <name type="scientific">Iocasia fonsfrigidae</name>
    <dbReference type="NCBI Taxonomy" id="2682810"/>
    <lineage>
        <taxon>Bacteria</taxon>
        <taxon>Bacillati</taxon>
        <taxon>Bacillota</taxon>
        <taxon>Clostridia</taxon>
        <taxon>Halanaerobiales</taxon>
        <taxon>Halanaerobiaceae</taxon>
        <taxon>Iocasia</taxon>
    </lineage>
</organism>
<dbReference type="EMBL" id="CP046640">
    <property type="protein sequence ID" value="QTL96781.1"/>
    <property type="molecule type" value="Genomic_DNA"/>
</dbReference>
<evidence type="ECO:0000256" key="3">
    <source>
        <dbReference type="ARBA" id="ARBA00023295"/>
    </source>
</evidence>
<accession>A0A8A7K623</accession>
<dbReference type="Gene3D" id="2.60.40.1180">
    <property type="entry name" value="Golgi alpha-mannosidase II"/>
    <property type="match status" value="1"/>
</dbReference>
<comment type="similarity">
    <text evidence="1">Belongs to the glycosyl hydrolase 13 family.</text>
</comment>
<dbReference type="InterPro" id="IPR017853">
    <property type="entry name" value="GH"/>
</dbReference>
<dbReference type="PANTHER" id="PTHR10357">
    <property type="entry name" value="ALPHA-AMYLASE FAMILY MEMBER"/>
    <property type="match status" value="1"/>
</dbReference>
<keyword evidence="3 5" id="KW-0326">Glycosidase</keyword>
<dbReference type="CDD" id="cd11333">
    <property type="entry name" value="AmyAc_SI_OligoGlu_DGase"/>
    <property type="match status" value="1"/>
</dbReference>